<evidence type="ECO:0000313" key="4">
    <source>
        <dbReference type="EMBL" id="OOR98473.1"/>
    </source>
</evidence>
<dbReference type="PANTHER" id="PTHR11092">
    <property type="entry name" value="SUGAR NUCLEOTIDE EPIMERASE RELATED"/>
    <property type="match status" value="1"/>
</dbReference>
<dbReference type="InterPro" id="IPR013549">
    <property type="entry name" value="DUF1731"/>
</dbReference>
<name>A0A1T0AQR8_9PAST</name>
<evidence type="ECO:0000313" key="5">
    <source>
        <dbReference type="Proteomes" id="UP000190867"/>
    </source>
</evidence>
<dbReference type="RefSeq" id="WP_078237434.1">
    <property type="nucleotide sequence ID" value="NZ_MUYA01000012.1"/>
</dbReference>
<dbReference type="NCBIfam" id="TIGR01777">
    <property type="entry name" value="yfcH"/>
    <property type="match status" value="1"/>
</dbReference>
<dbReference type="InterPro" id="IPR010099">
    <property type="entry name" value="SDR39U1"/>
</dbReference>
<dbReference type="PANTHER" id="PTHR11092:SF0">
    <property type="entry name" value="EPIMERASE FAMILY PROTEIN SDR39U1"/>
    <property type="match status" value="1"/>
</dbReference>
<accession>A0A1T0AQR8</accession>
<dbReference type="Proteomes" id="UP000190867">
    <property type="component" value="Unassembled WGS sequence"/>
</dbReference>
<organism evidence="4 5">
    <name type="scientific">Haemophilus paracuniculus</name>
    <dbReference type="NCBI Taxonomy" id="734"/>
    <lineage>
        <taxon>Bacteria</taxon>
        <taxon>Pseudomonadati</taxon>
        <taxon>Pseudomonadota</taxon>
        <taxon>Gammaproteobacteria</taxon>
        <taxon>Pasteurellales</taxon>
        <taxon>Pasteurellaceae</taxon>
        <taxon>Haemophilus</taxon>
    </lineage>
</organism>
<comment type="caution">
    <text evidence="4">The sequence shown here is derived from an EMBL/GenBank/DDBJ whole genome shotgun (WGS) entry which is preliminary data.</text>
</comment>
<comment type="similarity">
    <text evidence="1">Belongs to the NAD(P)-dependent epimerase/dehydratase family. SDR39U1 subfamily.</text>
</comment>
<evidence type="ECO:0000256" key="1">
    <source>
        <dbReference type="ARBA" id="ARBA00009353"/>
    </source>
</evidence>
<dbReference type="InterPro" id="IPR036291">
    <property type="entry name" value="NAD(P)-bd_dom_sf"/>
</dbReference>
<evidence type="ECO:0000259" key="3">
    <source>
        <dbReference type="Pfam" id="PF08338"/>
    </source>
</evidence>
<sequence length="294" mass="32486">MAKRILITGGTGFIGKALVEKLLAKGDQITILSRQNLVSDQVRYIQNLNQFKNLNEFDAVINLAGEPIFAKRWTAKQKAILRSSRIDLTAQLADLIEKSDNPPKVFLSGSATGFYGDLPQSAKFFDEQTACGTGFAASLCHEWEQTALRVASETRVCLLRTGLVMDKSGGALKAMLPLYRWGLGGKLGSGEQHWAWIALADYLQAVEFLLENAQCEGAFNLAAPHPATNAEFNRLLAHQLNRPAFCHAPAFALKLLLGERSQLLLNNQSLVPQRLLEQGFIFQYPQLPTFDILN</sequence>
<dbReference type="Pfam" id="PF08338">
    <property type="entry name" value="DUF1731"/>
    <property type="match status" value="1"/>
</dbReference>
<dbReference type="STRING" id="734.B0187_08490"/>
<keyword evidence="5" id="KW-1185">Reference proteome</keyword>
<dbReference type="AlphaFoldDB" id="A0A1T0AQR8"/>
<dbReference type="Gene3D" id="3.40.50.720">
    <property type="entry name" value="NAD(P)-binding Rossmann-like Domain"/>
    <property type="match status" value="1"/>
</dbReference>
<dbReference type="InterPro" id="IPR001509">
    <property type="entry name" value="Epimerase_deHydtase"/>
</dbReference>
<feature type="domain" description="NAD-dependent epimerase/dehydratase" evidence="2">
    <location>
        <begin position="5"/>
        <end position="221"/>
    </location>
</feature>
<evidence type="ECO:0000259" key="2">
    <source>
        <dbReference type="Pfam" id="PF01370"/>
    </source>
</evidence>
<dbReference type="Pfam" id="PF01370">
    <property type="entry name" value="Epimerase"/>
    <property type="match status" value="1"/>
</dbReference>
<dbReference type="OrthoDB" id="9801773at2"/>
<feature type="domain" description="DUF1731" evidence="3">
    <location>
        <begin position="248"/>
        <end position="288"/>
    </location>
</feature>
<reference evidence="4 5" key="1">
    <citation type="submission" date="2017-02" db="EMBL/GenBank/DDBJ databases">
        <title>Draft genome sequence of Haemophilus paracuniculus CCUG 43573 type strain.</title>
        <authorList>
            <person name="Engstrom-Jakobsson H."/>
            <person name="Salva-Serra F."/>
            <person name="Thorell K."/>
            <person name="Gonzales-Siles L."/>
            <person name="Karlsson R."/>
            <person name="Boulund F."/>
            <person name="Engstrand L."/>
            <person name="Kristiansson E."/>
            <person name="Moore E."/>
        </authorList>
    </citation>
    <scope>NUCLEOTIDE SEQUENCE [LARGE SCALE GENOMIC DNA]</scope>
    <source>
        <strain evidence="4 5">CCUG 43573</strain>
    </source>
</reference>
<dbReference type="EMBL" id="MUYA01000012">
    <property type="protein sequence ID" value="OOR98473.1"/>
    <property type="molecule type" value="Genomic_DNA"/>
</dbReference>
<proteinExistence type="inferred from homology"/>
<gene>
    <name evidence="4" type="ORF">B0187_08490</name>
</gene>
<protein>
    <submittedName>
        <fullName evidence="4">TIGR01777 family protein</fullName>
    </submittedName>
</protein>
<dbReference type="SUPFAM" id="SSF51735">
    <property type="entry name" value="NAD(P)-binding Rossmann-fold domains"/>
    <property type="match status" value="1"/>
</dbReference>